<keyword evidence="1" id="KW-1133">Transmembrane helix</keyword>
<name>A0A3M2LZ86_9ACTN</name>
<dbReference type="RefSeq" id="WP_122195872.1">
    <property type="nucleotide sequence ID" value="NZ_JBHSKC010000019.1"/>
</dbReference>
<gene>
    <name evidence="2" type="ORF">EBO15_19690</name>
</gene>
<evidence type="ECO:0000313" key="3">
    <source>
        <dbReference type="Proteomes" id="UP000282674"/>
    </source>
</evidence>
<dbReference type="AlphaFoldDB" id="A0A3M2LZ86"/>
<reference evidence="2 3" key="1">
    <citation type="submission" date="2018-10" db="EMBL/GenBank/DDBJ databases">
        <title>Isolation from soil.</title>
        <authorList>
            <person name="Hu J."/>
        </authorList>
    </citation>
    <scope>NUCLEOTIDE SEQUENCE [LARGE SCALE GENOMIC DNA]</scope>
    <source>
        <strain evidence="2 3">NEAU-Ht49</strain>
    </source>
</reference>
<keyword evidence="1" id="KW-0472">Membrane</keyword>
<evidence type="ECO:0000313" key="2">
    <source>
        <dbReference type="EMBL" id="RMI42452.1"/>
    </source>
</evidence>
<dbReference type="OrthoDB" id="3480849at2"/>
<dbReference type="Proteomes" id="UP000282674">
    <property type="component" value="Unassembled WGS sequence"/>
</dbReference>
<comment type="caution">
    <text evidence="2">The sequence shown here is derived from an EMBL/GenBank/DDBJ whole genome shotgun (WGS) entry which is preliminary data.</text>
</comment>
<feature type="transmembrane region" description="Helical" evidence="1">
    <location>
        <begin position="71"/>
        <end position="89"/>
    </location>
</feature>
<sequence>MRHAAGLLLGILLTPALLGGTAWGYAQAAASFDGGDRVITDHTRGSGAFALMAAVGLVAGVIIVARWASPLVSLVPALALLGVSGVFLAEPGAVLGLPARMHAPDDLDFGLRMLLGTGVDAMLGFALLVPAWAPRRWGRRADDEAQAEYYTPAGR</sequence>
<feature type="transmembrane region" description="Helical" evidence="1">
    <location>
        <begin position="44"/>
        <end position="64"/>
    </location>
</feature>
<evidence type="ECO:0000256" key="1">
    <source>
        <dbReference type="SAM" id="Phobius"/>
    </source>
</evidence>
<keyword evidence="1" id="KW-0812">Transmembrane</keyword>
<protein>
    <submittedName>
        <fullName evidence="2">Uncharacterized protein</fullName>
    </submittedName>
</protein>
<accession>A0A3M2LZ86</accession>
<dbReference type="EMBL" id="RFFG01000033">
    <property type="protein sequence ID" value="RMI42452.1"/>
    <property type="molecule type" value="Genomic_DNA"/>
</dbReference>
<organism evidence="2 3">
    <name type="scientific">Actinomadura harenae</name>
    <dbReference type="NCBI Taxonomy" id="2483351"/>
    <lineage>
        <taxon>Bacteria</taxon>
        <taxon>Bacillati</taxon>
        <taxon>Actinomycetota</taxon>
        <taxon>Actinomycetes</taxon>
        <taxon>Streptosporangiales</taxon>
        <taxon>Thermomonosporaceae</taxon>
        <taxon>Actinomadura</taxon>
    </lineage>
</organism>
<proteinExistence type="predicted"/>
<feature type="transmembrane region" description="Helical" evidence="1">
    <location>
        <begin position="109"/>
        <end position="133"/>
    </location>
</feature>
<keyword evidence="3" id="KW-1185">Reference proteome</keyword>